<sequence length="372" mass="41350">MGRQAGRTTPLDALALGARERFLLSLVWGSRGLGSFDPDVLADELPQPRIDAILQLFGDEVARHAPRSRLPAGTAESRPAATDRIGPLERRYTDFYRVTREQHGPDAPSLVAQSFDALLADAYDPRQLQDLDERHLAMLWNAARTVAGLAPSPRHVEAMEAVFDESVRRSRGQPPAERVRAMRNALLASHRFDAARQLGVRYPTAALSPLPAFIEPTGDHSSMRHGIWRMSGDGSRLQYESLDLRGTRIVVTAGCHFSLDAVADISADPVLGPAFAGHAYWLMQPPGVEDIDAVREWNRRFSRAPALMIHDREGWPMLADWPMPEFHVLQDGRIVDSLTGWPRGDDGRQREALMGMLRRAGLIGHVRPRRAP</sequence>
<gene>
    <name evidence="1" type="ORF">FZO89_01215</name>
</gene>
<keyword evidence="2" id="KW-1185">Reference proteome</keyword>
<dbReference type="AlphaFoldDB" id="A0A5D4XJZ3"/>
<evidence type="ECO:0000313" key="2">
    <source>
        <dbReference type="Proteomes" id="UP000324973"/>
    </source>
</evidence>
<protein>
    <submittedName>
        <fullName evidence="1">Uncharacterized protein</fullName>
    </submittedName>
</protein>
<name>A0A5D4XJZ3_9GAMM</name>
<reference evidence="1 2" key="1">
    <citation type="submission" date="2019-08" db="EMBL/GenBank/DDBJ databases">
        <title>Luteimonas viscosus sp. nov., isolated from soil of a sunflower field.</title>
        <authorList>
            <person name="Jianli Z."/>
            <person name="Ying Z."/>
        </authorList>
    </citation>
    <scope>NUCLEOTIDE SEQUENCE [LARGE SCALE GENOMIC DNA]</scope>
    <source>
        <strain evidence="1 2">XBU10</strain>
    </source>
</reference>
<evidence type="ECO:0000313" key="1">
    <source>
        <dbReference type="EMBL" id="TYT25008.1"/>
    </source>
</evidence>
<organism evidence="1 2">
    <name type="scientific">Luteimonas viscosa</name>
    <dbReference type="NCBI Taxonomy" id="1132694"/>
    <lineage>
        <taxon>Bacteria</taxon>
        <taxon>Pseudomonadati</taxon>
        <taxon>Pseudomonadota</taxon>
        <taxon>Gammaproteobacteria</taxon>
        <taxon>Lysobacterales</taxon>
        <taxon>Lysobacteraceae</taxon>
        <taxon>Luteimonas</taxon>
    </lineage>
</organism>
<dbReference type="OrthoDB" id="6053168at2"/>
<dbReference type="Proteomes" id="UP000324973">
    <property type="component" value="Unassembled WGS sequence"/>
</dbReference>
<proteinExistence type="predicted"/>
<dbReference type="RefSeq" id="WP_149101558.1">
    <property type="nucleotide sequence ID" value="NZ_VTFT01000001.1"/>
</dbReference>
<dbReference type="EMBL" id="VTFT01000001">
    <property type="protein sequence ID" value="TYT25008.1"/>
    <property type="molecule type" value="Genomic_DNA"/>
</dbReference>
<comment type="caution">
    <text evidence="1">The sequence shown here is derived from an EMBL/GenBank/DDBJ whole genome shotgun (WGS) entry which is preliminary data.</text>
</comment>
<accession>A0A5D4XJZ3</accession>